<accession>A0ACC1I1V8</accession>
<reference evidence="1" key="1">
    <citation type="submission" date="2022-07" db="EMBL/GenBank/DDBJ databases">
        <title>Phylogenomic reconstructions and comparative analyses of Kickxellomycotina fungi.</title>
        <authorList>
            <person name="Reynolds N.K."/>
            <person name="Stajich J.E."/>
            <person name="Barry K."/>
            <person name="Grigoriev I.V."/>
            <person name="Crous P."/>
            <person name="Smith M.E."/>
        </authorList>
    </citation>
    <scope>NUCLEOTIDE SEQUENCE</scope>
    <source>
        <strain evidence="1">Benny 63K</strain>
    </source>
</reference>
<name>A0ACC1I1V8_9FUNG</name>
<keyword evidence="2" id="KW-1185">Reference proteome</keyword>
<comment type="caution">
    <text evidence="1">The sequence shown here is derived from an EMBL/GenBank/DDBJ whole genome shotgun (WGS) entry which is preliminary data.</text>
</comment>
<sequence>MSGGGHDSADDTIALPALGCLELRVHPQRGRGVFTRKAISSGTLVNISPVLVFGRTEYADHGRHTQLDHYTYCWKDSGYALALGLGSMFNHEGFGHENVGFTRDMSRSLIRYTALRDIGAGEELCICYGPNVWFDAVSDVQAGGSDGHSGAQEQSADEFMRGFGLE</sequence>
<evidence type="ECO:0000313" key="1">
    <source>
        <dbReference type="EMBL" id="KAJ1885809.1"/>
    </source>
</evidence>
<evidence type="ECO:0000313" key="2">
    <source>
        <dbReference type="Proteomes" id="UP001150581"/>
    </source>
</evidence>
<organism evidence="1 2">
    <name type="scientific">Kickxella alabastrina</name>
    <dbReference type="NCBI Taxonomy" id="61397"/>
    <lineage>
        <taxon>Eukaryota</taxon>
        <taxon>Fungi</taxon>
        <taxon>Fungi incertae sedis</taxon>
        <taxon>Zoopagomycota</taxon>
        <taxon>Kickxellomycotina</taxon>
        <taxon>Kickxellomycetes</taxon>
        <taxon>Kickxellales</taxon>
        <taxon>Kickxellaceae</taxon>
        <taxon>Kickxella</taxon>
    </lineage>
</organism>
<gene>
    <name evidence="1" type="ORF">LPJ66_009944</name>
</gene>
<dbReference type="EMBL" id="JANBPG010002429">
    <property type="protein sequence ID" value="KAJ1885809.1"/>
    <property type="molecule type" value="Genomic_DNA"/>
</dbReference>
<proteinExistence type="predicted"/>
<dbReference type="Proteomes" id="UP001150581">
    <property type="component" value="Unassembled WGS sequence"/>
</dbReference>
<protein>
    <submittedName>
        <fullName evidence="1">Uncharacterized protein</fullName>
    </submittedName>
</protein>